<reference evidence="1 2" key="1">
    <citation type="submission" date="2024-05" db="EMBL/GenBank/DDBJ databases">
        <title>Genome sequencing and assembly of Indian major carp, Cirrhinus mrigala (Hamilton, 1822).</title>
        <authorList>
            <person name="Mohindra V."/>
            <person name="Chowdhury L.M."/>
            <person name="Lal K."/>
            <person name="Jena J.K."/>
        </authorList>
    </citation>
    <scope>NUCLEOTIDE SEQUENCE [LARGE SCALE GENOMIC DNA]</scope>
    <source>
        <strain evidence="1">CM1030</strain>
        <tissue evidence="1">Blood</tissue>
    </source>
</reference>
<dbReference type="Proteomes" id="UP001529510">
    <property type="component" value="Unassembled WGS sequence"/>
</dbReference>
<proteinExistence type="predicted"/>
<accession>A0ABD0RNW1</accession>
<comment type="caution">
    <text evidence="1">The sequence shown here is derived from an EMBL/GenBank/DDBJ whole genome shotgun (WGS) entry which is preliminary data.</text>
</comment>
<keyword evidence="2" id="KW-1185">Reference proteome</keyword>
<sequence>VNRAPLSLTGIQERKTWTQRIRNSGGYSGGCRRRPVWLWRWPVPWPACRWRWRDRFNYIAGPPWQT</sequence>
<dbReference type="AlphaFoldDB" id="A0ABD0RNW1"/>
<gene>
    <name evidence="1" type="ORF">M9458_002997</name>
</gene>
<name>A0ABD0RNW1_CIRMR</name>
<protein>
    <submittedName>
        <fullName evidence="1">Uncharacterized protein</fullName>
    </submittedName>
</protein>
<feature type="non-terminal residue" evidence="1">
    <location>
        <position position="66"/>
    </location>
</feature>
<feature type="non-terminal residue" evidence="1">
    <location>
        <position position="1"/>
    </location>
</feature>
<evidence type="ECO:0000313" key="2">
    <source>
        <dbReference type="Proteomes" id="UP001529510"/>
    </source>
</evidence>
<organism evidence="1 2">
    <name type="scientific">Cirrhinus mrigala</name>
    <name type="common">Mrigala</name>
    <dbReference type="NCBI Taxonomy" id="683832"/>
    <lineage>
        <taxon>Eukaryota</taxon>
        <taxon>Metazoa</taxon>
        <taxon>Chordata</taxon>
        <taxon>Craniata</taxon>
        <taxon>Vertebrata</taxon>
        <taxon>Euteleostomi</taxon>
        <taxon>Actinopterygii</taxon>
        <taxon>Neopterygii</taxon>
        <taxon>Teleostei</taxon>
        <taxon>Ostariophysi</taxon>
        <taxon>Cypriniformes</taxon>
        <taxon>Cyprinidae</taxon>
        <taxon>Labeoninae</taxon>
        <taxon>Labeonini</taxon>
        <taxon>Cirrhinus</taxon>
    </lineage>
</organism>
<dbReference type="EMBL" id="JAMKFB020000002">
    <property type="protein sequence ID" value="KAL0199810.1"/>
    <property type="molecule type" value="Genomic_DNA"/>
</dbReference>
<evidence type="ECO:0000313" key="1">
    <source>
        <dbReference type="EMBL" id="KAL0199810.1"/>
    </source>
</evidence>